<gene>
    <name evidence="7" type="ORF">H7H73_10725</name>
</gene>
<keyword evidence="5" id="KW-0233">DNA recombination</keyword>
<evidence type="ECO:0000256" key="5">
    <source>
        <dbReference type="ARBA" id="ARBA00023172"/>
    </source>
</evidence>
<name>A0A9X2YCK3_9MYCO</name>
<dbReference type="GO" id="GO:0006313">
    <property type="term" value="P:DNA transposition"/>
    <property type="evidence" value="ECO:0007669"/>
    <property type="project" value="InterPro"/>
</dbReference>
<reference evidence="7" key="2">
    <citation type="journal article" date="2022" name="BMC Genomics">
        <title>Comparative genome analysis of mycobacteria focusing on tRNA and non-coding RNA.</title>
        <authorList>
            <person name="Behra P.R.K."/>
            <person name="Pettersson B.M.F."/>
            <person name="Ramesh M."/>
            <person name="Das S."/>
            <person name="Dasgupta S."/>
            <person name="Kirsebom L.A."/>
        </authorList>
    </citation>
    <scope>NUCLEOTIDE SEQUENCE</scope>
    <source>
        <strain evidence="7">DSM 45406</strain>
    </source>
</reference>
<feature type="non-terminal residue" evidence="7">
    <location>
        <position position="83"/>
    </location>
</feature>
<accession>A0A9X2YCK3</accession>
<evidence type="ECO:0000256" key="2">
    <source>
        <dbReference type="ARBA" id="ARBA00010961"/>
    </source>
</evidence>
<reference evidence="7" key="1">
    <citation type="submission" date="2020-07" db="EMBL/GenBank/DDBJ databases">
        <authorList>
            <person name="Pettersson B.M.F."/>
            <person name="Behra P.R.K."/>
            <person name="Ramesh M."/>
            <person name="Das S."/>
            <person name="Dasgupta S."/>
            <person name="Kirsebom L.A."/>
        </authorList>
    </citation>
    <scope>NUCLEOTIDE SEQUENCE</scope>
    <source>
        <strain evidence="7">DSM 45406</strain>
    </source>
</reference>
<keyword evidence="3" id="KW-0815">Transposition</keyword>
<dbReference type="Pfam" id="PF00872">
    <property type="entry name" value="Transposase_mut"/>
    <property type="match status" value="1"/>
</dbReference>
<evidence type="ECO:0000256" key="3">
    <source>
        <dbReference type="ARBA" id="ARBA00022578"/>
    </source>
</evidence>
<dbReference type="Proteomes" id="UP001140272">
    <property type="component" value="Unassembled WGS sequence"/>
</dbReference>
<keyword evidence="4" id="KW-0238">DNA-binding</keyword>
<feature type="region of interest" description="Disordered" evidence="6">
    <location>
        <begin position="1"/>
        <end position="33"/>
    </location>
</feature>
<comment type="caution">
    <text evidence="7">The sequence shown here is derived from an EMBL/GenBank/DDBJ whole genome shotgun (WGS) entry which is preliminary data.</text>
</comment>
<dbReference type="AlphaFoldDB" id="A0A9X2YCK3"/>
<proteinExistence type="inferred from homology"/>
<dbReference type="GO" id="GO:0003677">
    <property type="term" value="F:DNA binding"/>
    <property type="evidence" value="ECO:0007669"/>
    <property type="project" value="UniProtKB-KW"/>
</dbReference>
<feature type="non-terminal residue" evidence="7">
    <location>
        <position position="1"/>
    </location>
</feature>
<dbReference type="InterPro" id="IPR001207">
    <property type="entry name" value="Transposase_mutator"/>
</dbReference>
<dbReference type="EMBL" id="JACKRN010000385">
    <property type="protein sequence ID" value="MCV7070835.1"/>
    <property type="molecule type" value="Genomic_DNA"/>
</dbReference>
<evidence type="ECO:0000256" key="4">
    <source>
        <dbReference type="ARBA" id="ARBA00023125"/>
    </source>
</evidence>
<evidence type="ECO:0000256" key="1">
    <source>
        <dbReference type="ARBA" id="ARBA00002190"/>
    </source>
</evidence>
<dbReference type="GO" id="GO:0004803">
    <property type="term" value="F:transposase activity"/>
    <property type="evidence" value="ECO:0007669"/>
    <property type="project" value="InterPro"/>
</dbReference>
<comment type="function">
    <text evidence="1">Required for the transposition of the insertion element.</text>
</comment>
<organism evidence="7 8">
    <name type="scientific">Mycolicibacterium rufum</name>
    <dbReference type="NCBI Taxonomy" id="318424"/>
    <lineage>
        <taxon>Bacteria</taxon>
        <taxon>Bacillati</taxon>
        <taxon>Actinomycetota</taxon>
        <taxon>Actinomycetes</taxon>
        <taxon>Mycobacteriales</taxon>
        <taxon>Mycobacteriaceae</taxon>
        <taxon>Mycolicibacterium</taxon>
    </lineage>
</organism>
<evidence type="ECO:0000313" key="8">
    <source>
        <dbReference type="Proteomes" id="UP001140272"/>
    </source>
</evidence>
<evidence type="ECO:0000256" key="6">
    <source>
        <dbReference type="SAM" id="MobiDB-lite"/>
    </source>
</evidence>
<comment type="similarity">
    <text evidence="2">Belongs to the transposase mutator family.</text>
</comment>
<evidence type="ECO:0000313" key="7">
    <source>
        <dbReference type="EMBL" id="MCV7070835.1"/>
    </source>
</evidence>
<sequence>EVGDVGLAIPRDRDAASPRPGPEGLAAPGRSGRHDHFALRRRMTIRDIQHHLATTIGTELSHDTISRITDAVLEEVTQWQKRP</sequence>
<protein>
    <submittedName>
        <fullName evidence="7">Transposase</fullName>
    </submittedName>
</protein>